<protein>
    <submittedName>
        <fullName evidence="6">HAD family hydrolase</fullName>
    </submittedName>
</protein>
<dbReference type="Proteomes" id="UP000294028">
    <property type="component" value="Unassembled WGS sequence"/>
</dbReference>
<evidence type="ECO:0000313" key="6">
    <source>
        <dbReference type="EMBL" id="RYJ14457.1"/>
    </source>
</evidence>
<dbReference type="InterPro" id="IPR023214">
    <property type="entry name" value="HAD_sf"/>
</dbReference>
<organism evidence="6 7">
    <name type="scientific">Halogeometricum borinquense</name>
    <dbReference type="NCBI Taxonomy" id="60847"/>
    <lineage>
        <taxon>Archaea</taxon>
        <taxon>Methanobacteriati</taxon>
        <taxon>Methanobacteriota</taxon>
        <taxon>Stenosarchaea group</taxon>
        <taxon>Halobacteria</taxon>
        <taxon>Halobacteriales</taxon>
        <taxon>Haloferacaceae</taxon>
        <taxon>Halogeometricum</taxon>
    </lineage>
</organism>
<dbReference type="InterPro" id="IPR006439">
    <property type="entry name" value="HAD-SF_hydro_IA"/>
</dbReference>
<proteinExistence type="inferred from homology"/>
<accession>A0A482TC26</accession>
<comment type="cofactor">
    <cofactor evidence="1">
        <name>Mg(2+)</name>
        <dbReference type="ChEBI" id="CHEBI:18420"/>
    </cofactor>
</comment>
<reference evidence="6 7" key="1">
    <citation type="submission" date="2018-12" db="EMBL/GenBank/DDBJ databases">
        <title>Genome analysis provides insights into bioremediation potentialities of Halogeometricum borinquense strain N11.</title>
        <authorList>
            <person name="Najjari A."/>
            <person name="Youssef N."/>
            <person name="Fhoula I."/>
            <person name="Ben Dhia O."/>
            <person name="Mahjoubi M."/>
            <person name="Ouzari H.I."/>
            <person name="Cherif A."/>
        </authorList>
    </citation>
    <scope>NUCLEOTIDE SEQUENCE [LARGE SCALE GENOMIC DNA]</scope>
    <source>
        <strain evidence="6 7">N11</strain>
    </source>
</reference>
<dbReference type="SFLD" id="SFLDG01129">
    <property type="entry name" value="C1.5:_HAD__Beta-PGM__Phosphata"/>
    <property type="match status" value="1"/>
</dbReference>
<evidence type="ECO:0000256" key="5">
    <source>
        <dbReference type="SAM" id="MobiDB-lite"/>
    </source>
</evidence>
<dbReference type="SFLD" id="SFLDS00003">
    <property type="entry name" value="Haloacid_Dehalogenase"/>
    <property type="match status" value="1"/>
</dbReference>
<feature type="region of interest" description="Disordered" evidence="5">
    <location>
        <begin position="215"/>
        <end position="243"/>
    </location>
</feature>
<dbReference type="EMBL" id="RZHH01000002">
    <property type="protein sequence ID" value="RYJ14457.1"/>
    <property type="molecule type" value="Genomic_DNA"/>
</dbReference>
<comment type="similarity">
    <text evidence="2">Belongs to the HAD-like hydrolase superfamily.</text>
</comment>
<sequence length="243" mass="26146">METLLQVAVSLESMTEPPVEAVLFDLDDTLVRYRRSPGSLLGEAFEACGTDNLFPVEAYYDRFEEFADRTSSMAELRRECFAAICESRGYDPETGRQVADAFAEARDHRNVEFLPGAEHVLRTFAGRYRLGVVTNGPPDAQAQKIDASGVGEYVETVVYAGHETATKPAPDAFALALDRLDVAPENAVHVGNSVESDVAGANAAGVGSVWVSDSSADIEPIPDDAPGPDDRIESVSALLPPPW</sequence>
<evidence type="ECO:0000256" key="2">
    <source>
        <dbReference type="ARBA" id="ARBA00007958"/>
    </source>
</evidence>
<comment type="caution">
    <text evidence="6">The sequence shown here is derived from an EMBL/GenBank/DDBJ whole genome shotgun (WGS) entry which is preliminary data.</text>
</comment>
<evidence type="ECO:0000313" key="7">
    <source>
        <dbReference type="Proteomes" id="UP000294028"/>
    </source>
</evidence>
<dbReference type="InterPro" id="IPR036412">
    <property type="entry name" value="HAD-like_sf"/>
</dbReference>
<dbReference type="SUPFAM" id="SSF56784">
    <property type="entry name" value="HAD-like"/>
    <property type="match status" value="1"/>
</dbReference>
<evidence type="ECO:0000256" key="1">
    <source>
        <dbReference type="ARBA" id="ARBA00001946"/>
    </source>
</evidence>
<evidence type="ECO:0000256" key="4">
    <source>
        <dbReference type="ARBA" id="ARBA00022842"/>
    </source>
</evidence>
<dbReference type="AlphaFoldDB" id="A0A482TC26"/>
<name>A0A482TC26_9EURY</name>
<dbReference type="Pfam" id="PF00702">
    <property type="entry name" value="Hydrolase"/>
    <property type="match status" value="1"/>
</dbReference>
<dbReference type="Gene3D" id="3.40.50.1000">
    <property type="entry name" value="HAD superfamily/HAD-like"/>
    <property type="match status" value="1"/>
</dbReference>
<evidence type="ECO:0000256" key="3">
    <source>
        <dbReference type="ARBA" id="ARBA00022801"/>
    </source>
</evidence>
<gene>
    <name evidence="6" type="ORF">ELS19_11170</name>
</gene>
<keyword evidence="4" id="KW-0460">Magnesium</keyword>
<dbReference type="RefSeq" id="WP_129784838.1">
    <property type="nucleotide sequence ID" value="NZ_RZHH01000002.1"/>
</dbReference>
<dbReference type="GO" id="GO:0044281">
    <property type="term" value="P:small molecule metabolic process"/>
    <property type="evidence" value="ECO:0007669"/>
    <property type="project" value="UniProtKB-ARBA"/>
</dbReference>
<keyword evidence="3 6" id="KW-0378">Hydrolase</keyword>
<dbReference type="Gene3D" id="1.20.120.710">
    <property type="entry name" value="Haloacid dehalogenase hydrolase-like domain"/>
    <property type="match status" value="1"/>
</dbReference>
<dbReference type="InterPro" id="IPR051400">
    <property type="entry name" value="HAD-like_hydrolase"/>
</dbReference>
<dbReference type="NCBIfam" id="TIGR01549">
    <property type="entry name" value="HAD-SF-IA-v1"/>
    <property type="match status" value="1"/>
</dbReference>
<dbReference type="PANTHER" id="PTHR46470">
    <property type="entry name" value="N-ACYLNEURAMINATE-9-PHOSPHATASE"/>
    <property type="match status" value="1"/>
</dbReference>
<dbReference type="GO" id="GO:0016787">
    <property type="term" value="F:hydrolase activity"/>
    <property type="evidence" value="ECO:0007669"/>
    <property type="project" value="UniProtKB-KW"/>
</dbReference>